<accession>A0ABZ1CZG2</accession>
<sequence length="302" mass="32426">MSAPPKLKSALKKSSIPSSSKAGPSKSSAASSSSKPSANKGKAKSKHSVTLATKAQRFKGSDLESESEGNASGFEDQDEDDEGDIDMDNEQEIDTDEEIEKSKEGKEKKPTKRKRPATTASTFGETLATLLADPMVTKSKSKKAKTDSSLDKQKISVKSVTSKDQAPILALSAHKPPTKSSVSIEAKARRQLKVDKEEKEDQARVTDVVEGWAYGDGVIGGQEFERGLRKTAQRGVIKLFNAILLASKNSEAATTSLSAQAKLKPEGPKSKKEKDNILGRGGKEDVLTKESFLDMVRKGSSR</sequence>
<name>A0ABZ1CZG2_9TREE</name>
<dbReference type="GeneID" id="87955180"/>
<proteinExistence type="inferred from homology"/>
<gene>
    <name evidence="3" type="ORF">IL334_003049</name>
</gene>
<reference evidence="3 4" key="1">
    <citation type="submission" date="2024-01" db="EMBL/GenBank/DDBJ databases">
        <title>Comparative genomics of Cryptococcus and Kwoniella reveals pathogenesis evolution and contrasting modes of karyotype evolution via chromosome fusion or intercentromeric recombination.</title>
        <authorList>
            <person name="Coelho M.A."/>
            <person name="David-Palma M."/>
            <person name="Shea T."/>
            <person name="Bowers K."/>
            <person name="McGinley-Smith S."/>
            <person name="Mohammad A.W."/>
            <person name="Gnirke A."/>
            <person name="Yurkov A.M."/>
            <person name="Nowrousian M."/>
            <person name="Sun S."/>
            <person name="Cuomo C.A."/>
            <person name="Heitman J."/>
        </authorList>
    </citation>
    <scope>NUCLEOTIDE SEQUENCE [LARGE SCALE GENOMIC DNA]</scope>
    <source>
        <strain evidence="3">CBS 11374</strain>
    </source>
</reference>
<keyword evidence="4" id="KW-1185">Reference proteome</keyword>
<evidence type="ECO:0000256" key="1">
    <source>
        <dbReference type="ARBA" id="ARBA00007462"/>
    </source>
</evidence>
<feature type="compositionally biased region" description="Basic and acidic residues" evidence="2">
    <location>
        <begin position="144"/>
        <end position="154"/>
    </location>
</feature>
<dbReference type="Pfam" id="PF07890">
    <property type="entry name" value="Rrp15p"/>
    <property type="match status" value="1"/>
</dbReference>
<dbReference type="RefSeq" id="XP_062790836.1">
    <property type="nucleotide sequence ID" value="XM_062934785.1"/>
</dbReference>
<dbReference type="EMBL" id="CP141884">
    <property type="protein sequence ID" value="WRT66096.1"/>
    <property type="molecule type" value="Genomic_DNA"/>
</dbReference>
<feature type="compositionally biased region" description="Basic and acidic residues" evidence="2">
    <location>
        <begin position="263"/>
        <end position="283"/>
    </location>
</feature>
<dbReference type="PANTHER" id="PTHR13245">
    <property type="entry name" value="RRP15-LIKE PROTEIN"/>
    <property type="match status" value="1"/>
</dbReference>
<feature type="compositionally biased region" description="Low complexity" evidence="2">
    <location>
        <begin position="1"/>
        <end position="40"/>
    </location>
</feature>
<evidence type="ECO:0000313" key="3">
    <source>
        <dbReference type="EMBL" id="WRT66096.1"/>
    </source>
</evidence>
<feature type="compositionally biased region" description="Acidic residues" evidence="2">
    <location>
        <begin position="75"/>
        <end position="99"/>
    </location>
</feature>
<comment type="similarity">
    <text evidence="1">Belongs to the RRP15 family.</text>
</comment>
<evidence type="ECO:0000313" key="4">
    <source>
        <dbReference type="Proteomes" id="UP001329825"/>
    </source>
</evidence>
<organism evidence="3 4">
    <name type="scientific">Kwoniella shivajii</name>
    <dbReference type="NCBI Taxonomy" id="564305"/>
    <lineage>
        <taxon>Eukaryota</taxon>
        <taxon>Fungi</taxon>
        <taxon>Dikarya</taxon>
        <taxon>Basidiomycota</taxon>
        <taxon>Agaricomycotina</taxon>
        <taxon>Tremellomycetes</taxon>
        <taxon>Tremellales</taxon>
        <taxon>Cryptococcaceae</taxon>
        <taxon>Kwoniella</taxon>
    </lineage>
</organism>
<evidence type="ECO:0008006" key="5">
    <source>
        <dbReference type="Google" id="ProtNLM"/>
    </source>
</evidence>
<evidence type="ECO:0000256" key="2">
    <source>
        <dbReference type="SAM" id="MobiDB-lite"/>
    </source>
</evidence>
<feature type="region of interest" description="Disordered" evidence="2">
    <location>
        <begin position="1"/>
        <end position="200"/>
    </location>
</feature>
<feature type="compositionally biased region" description="Basic and acidic residues" evidence="2">
    <location>
        <begin position="186"/>
        <end position="200"/>
    </location>
</feature>
<protein>
    <recommendedName>
        <fullName evidence="5">Rrp15p-domain-containing protein</fullName>
    </recommendedName>
</protein>
<dbReference type="InterPro" id="IPR012459">
    <property type="entry name" value="Rrp15"/>
</dbReference>
<feature type="region of interest" description="Disordered" evidence="2">
    <location>
        <begin position="251"/>
        <end position="283"/>
    </location>
</feature>
<dbReference type="Proteomes" id="UP001329825">
    <property type="component" value="Chromosome 4"/>
</dbReference>
<dbReference type="PANTHER" id="PTHR13245:SF14">
    <property type="entry name" value="RRP15-LIKE PROTEIN"/>
    <property type="match status" value="1"/>
</dbReference>